<protein>
    <recommendedName>
        <fullName evidence="3">FCP1 homology domain-containing protein</fullName>
    </recommendedName>
</protein>
<dbReference type="InterPro" id="IPR023214">
    <property type="entry name" value="HAD_sf"/>
</dbReference>
<dbReference type="Proteomes" id="UP000823775">
    <property type="component" value="Unassembled WGS sequence"/>
</dbReference>
<name>A0ABS8UZG6_DATST</name>
<evidence type="ECO:0008006" key="3">
    <source>
        <dbReference type="Google" id="ProtNLM"/>
    </source>
</evidence>
<proteinExistence type="predicted"/>
<keyword evidence="2" id="KW-1185">Reference proteome</keyword>
<evidence type="ECO:0000313" key="1">
    <source>
        <dbReference type="EMBL" id="MCD9639520.1"/>
    </source>
</evidence>
<reference evidence="1 2" key="1">
    <citation type="journal article" date="2021" name="BMC Genomics">
        <title>Datura genome reveals duplications of psychoactive alkaloid biosynthetic genes and high mutation rate following tissue culture.</title>
        <authorList>
            <person name="Rajewski A."/>
            <person name="Carter-House D."/>
            <person name="Stajich J."/>
            <person name="Litt A."/>
        </authorList>
    </citation>
    <scope>NUCLEOTIDE SEQUENCE [LARGE SCALE GENOMIC DNA]</scope>
    <source>
        <strain evidence="1">AR-01</strain>
    </source>
</reference>
<sequence length="131" mass="14365">MRSLASGSAADFLVKAAGESSSVEHRNEKKILAMDNSTENSNSSACSTIKNVAHHAEFAEDDEKTEITNVGTIPPLRRALNGRSNKKLLVLDLNGLLVFKKAFHDDFLQFCFEKFNVGVYIENQEECGVGS</sequence>
<dbReference type="Gene3D" id="3.40.50.1000">
    <property type="entry name" value="HAD superfamily/HAD-like"/>
    <property type="match status" value="1"/>
</dbReference>
<gene>
    <name evidence="1" type="ORF">HAX54_024102</name>
</gene>
<dbReference type="EMBL" id="JACEIK010002934">
    <property type="protein sequence ID" value="MCD9639520.1"/>
    <property type="molecule type" value="Genomic_DNA"/>
</dbReference>
<organism evidence="1 2">
    <name type="scientific">Datura stramonium</name>
    <name type="common">Jimsonweed</name>
    <name type="synonym">Common thornapple</name>
    <dbReference type="NCBI Taxonomy" id="4076"/>
    <lineage>
        <taxon>Eukaryota</taxon>
        <taxon>Viridiplantae</taxon>
        <taxon>Streptophyta</taxon>
        <taxon>Embryophyta</taxon>
        <taxon>Tracheophyta</taxon>
        <taxon>Spermatophyta</taxon>
        <taxon>Magnoliopsida</taxon>
        <taxon>eudicotyledons</taxon>
        <taxon>Gunneridae</taxon>
        <taxon>Pentapetalae</taxon>
        <taxon>asterids</taxon>
        <taxon>lamiids</taxon>
        <taxon>Solanales</taxon>
        <taxon>Solanaceae</taxon>
        <taxon>Solanoideae</taxon>
        <taxon>Datureae</taxon>
        <taxon>Datura</taxon>
    </lineage>
</organism>
<comment type="caution">
    <text evidence="1">The sequence shown here is derived from an EMBL/GenBank/DDBJ whole genome shotgun (WGS) entry which is preliminary data.</text>
</comment>
<evidence type="ECO:0000313" key="2">
    <source>
        <dbReference type="Proteomes" id="UP000823775"/>
    </source>
</evidence>
<accession>A0ABS8UZG6</accession>